<keyword evidence="7" id="KW-1185">Reference proteome</keyword>
<dbReference type="CDD" id="cd12504">
    <property type="entry name" value="RRM2_hnRNPH_CRSF1_like"/>
    <property type="match status" value="1"/>
</dbReference>
<protein>
    <recommendedName>
        <fullName evidence="5">RRM domain-containing protein</fullName>
    </recommendedName>
</protein>
<dbReference type="InterPro" id="IPR050666">
    <property type="entry name" value="ESRP"/>
</dbReference>
<comment type="caution">
    <text evidence="6">The sequence shown here is derived from an EMBL/GenBank/DDBJ whole genome shotgun (WGS) entry which is preliminary data.</text>
</comment>
<dbReference type="SMART" id="SM00360">
    <property type="entry name" value="RRM"/>
    <property type="match status" value="3"/>
</dbReference>
<proteinExistence type="predicted"/>
<feature type="compositionally biased region" description="Gly residues" evidence="4">
    <location>
        <begin position="217"/>
        <end position="228"/>
    </location>
</feature>
<dbReference type="InterPro" id="IPR000504">
    <property type="entry name" value="RRM_dom"/>
</dbReference>
<feature type="region of interest" description="Disordered" evidence="4">
    <location>
        <begin position="210"/>
        <end position="325"/>
    </location>
</feature>
<dbReference type="AlphaFoldDB" id="A0A4S2MA08"/>
<dbReference type="InterPro" id="IPR035979">
    <property type="entry name" value="RBD_domain_sf"/>
</dbReference>
<evidence type="ECO:0000256" key="1">
    <source>
        <dbReference type="ARBA" id="ARBA00022737"/>
    </source>
</evidence>
<dbReference type="PANTHER" id="PTHR13976">
    <property type="entry name" value="HETEROGENEOUS NUCLEAR RIBONUCLEOPROTEIN-RELATED"/>
    <property type="match status" value="1"/>
</dbReference>
<dbReference type="CDD" id="cd12503">
    <property type="entry name" value="RRM1_hnRNPH_GRSF1_like"/>
    <property type="match status" value="1"/>
</dbReference>
<feature type="domain" description="RRM" evidence="5">
    <location>
        <begin position="324"/>
        <end position="399"/>
    </location>
</feature>
<sequence>MKNKFRTNVRLVNPHYLTVSKMAVVRIRGLPYSARADDIIDFFKDVKIKNGKRGIFFPQGPNGRSNGEAFIELESKQEMEKATAHHNEHMGRRYIEVFPSTEQEMNNAMGKHDQYTRDRKEYVVRLRGLPYDTEKKEIYAFFNGLEIAPNGIGLLVDHMGRCTGEAYVQFTSAEMLARAKEKHMEKIGHRYIEIFESSMLEANSTIQRQMEANQERSGGGGGGPIVGRGGREHYPSSGYYGGPRGPYGGPPGGGPNGPGYGRGPPPGGRPGPYDRPHPSGYSGYHSPPRGFGGPPSHMGPGSKSGGYGPISNPEPEDPQSVTGHSVRLRGLPFSATVDDIDRFLAPLQPVNVRIRMNSSGRPTGEAVVDFASHDEAKEAMKKDREKIGSRYIELFLASTPMGNAPRASGPPYASRPYGPPSSPPYSAGGGRSAHGGSHMAEPPYGGSGDYGTVPGHPDELGYGQDYGRMRRDNYYSGSNGYGPMGQSGEDYGDYRSPYRQANYSWS</sequence>
<organism evidence="6 7">
    <name type="scientific">Opisthorchis felineus</name>
    <dbReference type="NCBI Taxonomy" id="147828"/>
    <lineage>
        <taxon>Eukaryota</taxon>
        <taxon>Metazoa</taxon>
        <taxon>Spiralia</taxon>
        <taxon>Lophotrochozoa</taxon>
        <taxon>Platyhelminthes</taxon>
        <taxon>Trematoda</taxon>
        <taxon>Digenea</taxon>
        <taxon>Opisthorchiida</taxon>
        <taxon>Opisthorchiata</taxon>
        <taxon>Opisthorchiidae</taxon>
        <taxon>Opisthorchis</taxon>
    </lineage>
</organism>
<keyword evidence="1" id="KW-0677">Repeat</keyword>
<accession>A0A4S2MA08</accession>
<evidence type="ECO:0000256" key="3">
    <source>
        <dbReference type="PROSITE-ProRule" id="PRU00176"/>
    </source>
</evidence>
<evidence type="ECO:0000259" key="5">
    <source>
        <dbReference type="PROSITE" id="PS50102"/>
    </source>
</evidence>
<dbReference type="Gene3D" id="3.30.70.330">
    <property type="match status" value="3"/>
</dbReference>
<evidence type="ECO:0000256" key="4">
    <source>
        <dbReference type="SAM" id="MobiDB-lite"/>
    </source>
</evidence>
<gene>
    <name evidence="6" type="ORF">CRM22_001611</name>
</gene>
<dbReference type="SUPFAM" id="SSF54928">
    <property type="entry name" value="RNA-binding domain, RBD"/>
    <property type="match status" value="3"/>
</dbReference>
<reference evidence="6 7" key="1">
    <citation type="journal article" date="2019" name="BMC Genomics">
        <title>New insights from Opisthorchis felineus genome: update on genomics of the epidemiologically important liver flukes.</title>
        <authorList>
            <person name="Ershov N.I."/>
            <person name="Mordvinov V.A."/>
            <person name="Prokhortchouk E.B."/>
            <person name="Pakharukova M.Y."/>
            <person name="Gunbin K.V."/>
            <person name="Ustyantsev K."/>
            <person name="Genaev M.A."/>
            <person name="Blinov A.G."/>
            <person name="Mazur A."/>
            <person name="Boulygina E."/>
            <person name="Tsygankova S."/>
            <person name="Khrameeva E."/>
            <person name="Chekanov N."/>
            <person name="Fan G."/>
            <person name="Xiao A."/>
            <person name="Zhang H."/>
            <person name="Xu X."/>
            <person name="Yang H."/>
            <person name="Solovyev V."/>
            <person name="Lee S.M."/>
            <person name="Liu X."/>
            <person name="Afonnikov D.A."/>
            <person name="Skryabin K.G."/>
        </authorList>
    </citation>
    <scope>NUCLEOTIDE SEQUENCE [LARGE SCALE GENOMIC DNA]</scope>
    <source>
        <strain evidence="6">AK-0245</strain>
        <tissue evidence="6">Whole organism</tissue>
    </source>
</reference>
<feature type="domain" description="RRM" evidence="5">
    <location>
        <begin position="23"/>
        <end position="102"/>
    </location>
</feature>
<keyword evidence="2 3" id="KW-0694">RNA-binding</keyword>
<dbReference type="GO" id="GO:0003723">
    <property type="term" value="F:RNA binding"/>
    <property type="evidence" value="ECO:0007669"/>
    <property type="project" value="UniProtKB-UniRule"/>
</dbReference>
<dbReference type="STRING" id="147828.A0A4S2MA08"/>
<dbReference type="InterPro" id="IPR012677">
    <property type="entry name" value="Nucleotide-bd_a/b_plait_sf"/>
</dbReference>
<dbReference type="Pfam" id="PF00076">
    <property type="entry name" value="RRM_1"/>
    <property type="match status" value="3"/>
</dbReference>
<evidence type="ECO:0000313" key="7">
    <source>
        <dbReference type="Proteomes" id="UP000308267"/>
    </source>
</evidence>
<evidence type="ECO:0000313" key="6">
    <source>
        <dbReference type="EMBL" id="TGZ73275.1"/>
    </source>
</evidence>
<dbReference type="Proteomes" id="UP000308267">
    <property type="component" value="Unassembled WGS sequence"/>
</dbReference>
<dbReference type="PROSITE" id="PS50102">
    <property type="entry name" value="RRM"/>
    <property type="match status" value="2"/>
</dbReference>
<dbReference type="OrthoDB" id="431068at2759"/>
<evidence type="ECO:0000256" key="2">
    <source>
        <dbReference type="ARBA" id="ARBA00022884"/>
    </source>
</evidence>
<dbReference type="EMBL" id="SJOL01002884">
    <property type="protein sequence ID" value="TGZ73275.1"/>
    <property type="molecule type" value="Genomic_DNA"/>
</dbReference>
<feature type="region of interest" description="Disordered" evidence="4">
    <location>
        <begin position="400"/>
        <end position="495"/>
    </location>
</feature>
<name>A0A4S2MA08_OPIFE</name>